<feature type="transmembrane region" description="Helical" evidence="1">
    <location>
        <begin position="407"/>
        <end position="429"/>
    </location>
</feature>
<feature type="transmembrane region" description="Helical" evidence="1">
    <location>
        <begin position="220"/>
        <end position="239"/>
    </location>
</feature>
<feature type="transmembrane region" description="Helical" evidence="1">
    <location>
        <begin position="95"/>
        <end position="118"/>
    </location>
</feature>
<evidence type="ECO:0000313" key="3">
    <source>
        <dbReference type="Proteomes" id="UP000235703"/>
    </source>
</evidence>
<keyword evidence="1" id="KW-1133">Transmembrane helix</keyword>
<evidence type="ECO:0000313" key="2">
    <source>
        <dbReference type="EMBL" id="PMB97887.1"/>
    </source>
</evidence>
<feature type="transmembrane region" description="Helical" evidence="1">
    <location>
        <begin position="160"/>
        <end position="186"/>
    </location>
</feature>
<feature type="transmembrane region" description="Helical" evidence="1">
    <location>
        <begin position="130"/>
        <end position="153"/>
    </location>
</feature>
<organism evidence="2 3">
    <name type="scientific">Brevibacterium luteolum</name>
    <dbReference type="NCBI Taxonomy" id="199591"/>
    <lineage>
        <taxon>Bacteria</taxon>
        <taxon>Bacillati</taxon>
        <taxon>Actinomycetota</taxon>
        <taxon>Actinomycetes</taxon>
        <taxon>Micrococcales</taxon>
        <taxon>Brevibacteriaceae</taxon>
        <taxon>Brevibacterium</taxon>
    </lineage>
</organism>
<gene>
    <name evidence="2" type="ORF">CJ198_08655</name>
</gene>
<dbReference type="Proteomes" id="UP000235703">
    <property type="component" value="Unassembled WGS sequence"/>
</dbReference>
<name>A0A2N6PGT4_9MICO</name>
<feature type="transmembrane region" description="Helical" evidence="1">
    <location>
        <begin position="379"/>
        <end position="400"/>
    </location>
</feature>
<dbReference type="AlphaFoldDB" id="A0A2N6PGT4"/>
<feature type="transmembrane region" description="Helical" evidence="1">
    <location>
        <begin position="21"/>
        <end position="41"/>
    </location>
</feature>
<evidence type="ECO:0008006" key="4">
    <source>
        <dbReference type="Google" id="ProtNLM"/>
    </source>
</evidence>
<feature type="transmembrane region" description="Helical" evidence="1">
    <location>
        <begin position="301"/>
        <end position="324"/>
    </location>
</feature>
<proteinExistence type="predicted"/>
<accession>A0A2N6PGT4</accession>
<comment type="caution">
    <text evidence="2">The sequence shown here is derived from an EMBL/GenBank/DDBJ whole genome shotgun (WGS) entry which is preliminary data.</text>
</comment>
<reference evidence="2 3" key="1">
    <citation type="submission" date="2017-09" db="EMBL/GenBank/DDBJ databases">
        <title>Bacterial strain isolated from the female urinary microbiota.</title>
        <authorList>
            <person name="Thomas-White K."/>
            <person name="Kumar N."/>
            <person name="Forster S."/>
            <person name="Putonti C."/>
            <person name="Lawley T."/>
            <person name="Wolfe A.J."/>
        </authorList>
    </citation>
    <scope>NUCLEOTIDE SEQUENCE [LARGE SCALE GENOMIC DNA]</scope>
    <source>
        <strain evidence="2 3">UMB0680</strain>
    </source>
</reference>
<sequence>MRPLVAAVRAETVRTRGSAAAYLPWLGLVIAGISFAGILITPESQERAALLWQTLYVTGMAAPLLTLLAGLTTAREAVAREGGTLWRPVSPRTIVLARFLVLAALSALFHALAFWTVIPFSLLAGAPTDVTGILWAGASCWIATLGVLALAYVATEAWGLIPVFLAAWAWQVIGSLAAEITVWPVLPPTWAVRAMLPLLGAHQNAEPLDPTDPLAQESPALALVLGLLLAAVVLGVRLIRVGAARTEGRTDNRPVGRRSTRPGALGAIRTVMRSRAVIPLCVAAVVLAVAVAAVYPNSYLLGLHTYAMLPLGACIIVVLAWQALTPGWRILVLRRGNIPAAVRSWLVLCVTVVTLAVTLCTLANTVLRGETDPATIVSLLRSGLLWLILGTAGVLGALWLTVRYGVGWALGATVIIMILGITLGGDVLADTWLWVLGPTAWPLTADTPARLTLAALIGLLIAASTWLLSGRVLRTATARGV</sequence>
<dbReference type="EMBL" id="PNFZ01000004">
    <property type="protein sequence ID" value="PMB97887.1"/>
    <property type="molecule type" value="Genomic_DNA"/>
</dbReference>
<feature type="transmembrane region" description="Helical" evidence="1">
    <location>
        <begin position="449"/>
        <end position="469"/>
    </location>
</feature>
<feature type="transmembrane region" description="Helical" evidence="1">
    <location>
        <begin position="345"/>
        <end position="367"/>
    </location>
</feature>
<feature type="transmembrane region" description="Helical" evidence="1">
    <location>
        <begin position="53"/>
        <end position="74"/>
    </location>
</feature>
<evidence type="ECO:0000256" key="1">
    <source>
        <dbReference type="SAM" id="Phobius"/>
    </source>
</evidence>
<protein>
    <recommendedName>
        <fullName evidence="4">Lantibiotic ABC transporter permease</fullName>
    </recommendedName>
</protein>
<keyword evidence="1" id="KW-0812">Transmembrane</keyword>
<feature type="transmembrane region" description="Helical" evidence="1">
    <location>
        <begin position="276"/>
        <end position="295"/>
    </location>
</feature>
<dbReference type="RefSeq" id="WP_073117283.1">
    <property type="nucleotide sequence ID" value="NZ_JALXPP010000048.1"/>
</dbReference>
<dbReference type="OrthoDB" id="4427624at2"/>
<keyword evidence="3" id="KW-1185">Reference proteome</keyword>
<keyword evidence="1" id="KW-0472">Membrane</keyword>